<evidence type="ECO:0000256" key="3">
    <source>
        <dbReference type="SAM" id="Coils"/>
    </source>
</evidence>
<comment type="caution">
    <text evidence="7">The sequence shown here is derived from an EMBL/GenBank/DDBJ whole genome shotgun (WGS) entry which is preliminary data.</text>
</comment>
<evidence type="ECO:0000259" key="5">
    <source>
        <dbReference type="Pfam" id="PF18819"/>
    </source>
</evidence>
<feature type="compositionally biased region" description="Polar residues" evidence="4">
    <location>
        <begin position="414"/>
        <end position="424"/>
    </location>
</feature>
<feature type="compositionally biased region" description="Polar residues" evidence="4">
    <location>
        <begin position="385"/>
        <end position="403"/>
    </location>
</feature>
<feature type="region of interest" description="Disordered" evidence="4">
    <location>
        <begin position="623"/>
        <end position="642"/>
    </location>
</feature>
<dbReference type="Pfam" id="PF18858">
    <property type="entry name" value="LPD39"/>
    <property type="match status" value="1"/>
</dbReference>
<feature type="compositionally biased region" description="Polar residues" evidence="4">
    <location>
        <begin position="919"/>
        <end position="928"/>
    </location>
</feature>
<feature type="region of interest" description="Disordered" evidence="4">
    <location>
        <begin position="708"/>
        <end position="734"/>
    </location>
</feature>
<dbReference type="SUPFAM" id="SSF53335">
    <property type="entry name" value="S-adenosyl-L-methionine-dependent methyltransferases"/>
    <property type="match status" value="1"/>
</dbReference>
<dbReference type="EMBL" id="JAWRCP010000002">
    <property type="protein sequence ID" value="MDW6094066.1"/>
    <property type="molecule type" value="Genomic_DNA"/>
</dbReference>
<evidence type="ECO:0000256" key="4">
    <source>
        <dbReference type="SAM" id="MobiDB-lite"/>
    </source>
</evidence>
<dbReference type="InterPro" id="IPR002052">
    <property type="entry name" value="DNA_methylase_N6_adenine_CS"/>
</dbReference>
<feature type="region of interest" description="Disordered" evidence="4">
    <location>
        <begin position="385"/>
        <end position="432"/>
    </location>
</feature>
<keyword evidence="2" id="KW-0808">Transferase</keyword>
<keyword evidence="1" id="KW-0489">Methyltransferase</keyword>
<dbReference type="PROSITE" id="PS00092">
    <property type="entry name" value="N6_MTASE"/>
    <property type="match status" value="1"/>
</dbReference>
<dbReference type="Proteomes" id="UP001279860">
    <property type="component" value="Unassembled WGS sequence"/>
</dbReference>
<dbReference type="InterPro" id="IPR041639">
    <property type="entry name" value="LPD39"/>
</dbReference>
<dbReference type="InterPro" id="IPR029063">
    <property type="entry name" value="SAM-dependent_MTases_sf"/>
</dbReference>
<feature type="coiled-coil region" evidence="3">
    <location>
        <begin position="1263"/>
        <end position="1290"/>
    </location>
</feature>
<protein>
    <submittedName>
        <fullName evidence="7">PLxRFG domain-containing protein</fullName>
    </submittedName>
</protein>
<accession>A0ABU4IXD7</accession>
<keyword evidence="8" id="KW-1185">Reference proteome</keyword>
<name>A0ABU4IXD7_9VIBR</name>
<feature type="domain" description="Phage MuF C-terminal" evidence="5">
    <location>
        <begin position="1942"/>
        <end position="2039"/>
    </location>
</feature>
<sequence length="2999" mass="335687">MQDKLLGENPYSTVDARTDMSNDYQLPDGFDQRFSDLRQKRQSAKDYDVSLGDITKAVGTGALGMVAGMGELSEQVFGVGESVRDMAQSGSDYLINSMTDDGKAALSGELFSENDGSLGLGKNVGDIDVWAMKFAQGIGSMAGMMIPGGVAGQAARLTIGRAVASSMIKRGATRAVAEATAAKTVQHIASSTATGAGFAGSHGSAMLDGRQQVMDMDADWLATNSEYFQNSLKRIVNDPANDGMSPTDMVNLAKEETANYVSRTIAGDPAAIASSIAGALGDKLLFGAVTGQAGKGVMRGALKGAITEGATEGIENAGQTYATNNAMNDVAGTNRDPWEGALQNAAEGAAIGIGTGSVPGAIGGFRGQSRNGDNVEEAQLTSDNIENQNEPSLPNDVQQTPDNPENLDIPAYERQQSGSPSPQTEPVGREPIDVNNMDLPAYMRAGQENKISQQVSSAPSMQDSLNQVIADNRSRLKDKGVLSDGERREIMGLARAYDPERAAQIEKELSDPDVYNNPEYASALADEYQQLAQNAKNLEVDPLATSVDQRVANNKRDLKTRNQQLKEGDETPESQSSQLDLSNQQTEYDRIRDKVKSQLLPEDENNDALIDRLTQLEYDKLYNDAPVDRNQSYQPQPYQDKGLDFDKVKSQESINDRALQAKEAMLQAQAENERSQQPQLTPNPNWTGKIDGSPVTRTYQRDQANIAAREQQVKQDETDRKKDQIRERMGRETSGRFRQFNNDAERIQSDMPTKGEVQEIKHQATERQLERSLSGKKITAMSKRLRRRIQRSKGFDTEAVLNEFRHHEKRLQAYQEEARQQAEREANDPENIQRRKSAQALFEEKISSPKANQFKENLIKKAISRVNASIDSTAGTVLEMDGRETSLPEVKKQLENSVRSLAGKFISKTSAINERLRSVNDSAPQSKDQSIKKSEEPSGVDNFPVSGTGISLNESVIPRFDKLHDGNLSLDELKRLSEDMSVHEEQIKDDISSMTIPEINRMMGPYFSARWKGERKAKLVKYAFSELLSDLEFSAAEGAKAIGLTQGSDSKSRAQLINEKISSLSDESYQKYLDARREAKREQAQTLEAQTKAMSNPQTLSDFTYFVKNGGELTPELRAKYDRLITDDVLNKRQADKDSKAIKSGFDSDSELDIGEIQEGVHGKTGDRIFNVSLRTRLGKDKFKEAAAMARSMKGGYWKGNFYFPSMEDAEVFIGWLQGESVDHSDAVNAKQEAKQFSAVEKLKTLGDSLAEKAENELNTSRLENTHKRMQEAENARSRARSDAEMAETMKRLAKKIESGDAKVLSGLNAKTQLETLRSVMHSALYEASSKNKDLVNKSPDSQYSWKDSTTIDQKVVYAKYPMVDTRTKVVVDLANRMSGTPGYKMAGKTLLKTFSGRQNEDVSLNAESEIVHKMIEFAKSEGLYGSLPDMFFRLQRMGITRRELLREALRDIDSVKPSQQQESKLQSLERDLKKKIIGNRNVFVDFFPTPEKHAEHIADLADIHDGMKVLEPSAGNGILADAAKSRGADVDVVELSGDLRNILEEKGYNIVAHDFMDYDGSDYDRVIMNPPFSDNMDIDHVRHAYGMLKPGGRLVAIVSSMAGDRSNKKNKEFKQWLQEHDAVEELDPDGLFKDSMNKTGVRTKTVVIDKPSVKFSRESISNEKPDKGMSLNNAQLAVEQWLKEYRGGAGVKVTVVKSQLEAEKLMGMSFKGSVVHALYRDSTGETIVVADNIENPKQLRQKLRHEILVHHGLKAVVGDSEYQTILQRVHRGRNSPHLKEIWNKIDQNYSDWGAIDQVEEVLAHAAEVNRNKIQQWWDSVVEAIAHALRKVGLMRQSDITKAELNNIVKTLADRTKAVNHWHDPEMNRIKGAESKLSQAKFSQEKTNVDDYVVRLHKAMSSLKSRVEPVKVMDTPDVLKHVGMPELPIYISRDIVRKATNGVKRNHDLDLSVIEELPNLLSDPIAVFRPKNQDMAAQGGKNILVEATNKSGNRVVVAIHGNTQEHRFVVNRVASVYGKESEQFQGWINNGLLEYIKSKNPDWLRLQGLQLPKERTFHQGYVNSVLSKDHIVKAQNTDQSDIKLSQKKKITLDDALARSTPHGRFNGVLNAISRGMSAVRGEFGLGAVTLRQLADLAKDRLPQVSQYVDTVHRMLSRRNQLAFDAHDMADSVRKWMARNRKDADEMFDIAHLATTEGVDPDVEFKSAKEAIEKRIQHIEKVNEGSHKTNEQMGELKELRNMLAGEPRRMKKHAELKRQFDKLPEEAKRHYRAMRDKYKERHDLYKTLLEQQIANAAIDGRIKKARIADLRSQFELQEVMAPYFPLARFGDYWISVADENGEKRFMMFETEKEQQQTKKNLEEQGFQVMSGFKLDKDPRIEGASLGFVVDLISKVDDSKLNELKKGEIKDTIYQMYLQSLPSRSMRKQFMHRKKVKGWSNDALRALAENMVKGSYQLARLEYSDELTKLASETAKAAGVSDDNQSSRYSNELMKRHEWVMNPKHSKVAQWVTSMGFTWMLGFSPAAAAVNISQNFVVALPMMASKFGAMNSSSALAKTTKEFISAKGNIKSKLQDADEIAAFNQWYDSGLLDSTNAHDLAGMAEGQNWKYSPAYEKYSEWMSKLFHKAEVFNRETTALATYRLARKNGISHEGAAKLAEKLTWDAHFDYSNINRARYMQNPAMKVATQFKQYSQNMTYYLMRNAYLSMKGMTPQERSEARKQLVGTLGMTTLLGGLSALPLSLVYGLANSLNAAFGDDDQPWDAETEFKSYLSDVFGSDVADKIIYGAGGAGVSPRISLDGMWIRDPNRDLEGEDTWSFYAQQAAGPVLGGIALQAIKAGGKMLDGDYYRGIEGMTPKIVKDAMKAYRYADEGALNRRGDAYKDDFDAFEIFEQSIGFTPSDLSKQYQMNNARKEYEQHVLERRSNLMTSYYLAWKQSDGQLMLDTQKAISQFNRKYPRLALTSKSIRQSLRTRMRYSQQSSNGVNLNKKLRNFEAEVAW</sequence>
<feature type="region of interest" description="Disordered" evidence="4">
    <location>
        <begin position="547"/>
        <end position="589"/>
    </location>
</feature>
<gene>
    <name evidence="7" type="ORF">SBX64_16120</name>
</gene>
<dbReference type="Pfam" id="PF18819">
    <property type="entry name" value="MuF_C"/>
    <property type="match status" value="1"/>
</dbReference>
<evidence type="ECO:0000313" key="7">
    <source>
        <dbReference type="EMBL" id="MDW6094066.1"/>
    </source>
</evidence>
<organism evidence="7 8">
    <name type="scientific">Vibrio rhizosphaerae</name>
    <dbReference type="NCBI Taxonomy" id="398736"/>
    <lineage>
        <taxon>Bacteria</taxon>
        <taxon>Pseudomonadati</taxon>
        <taxon>Pseudomonadota</taxon>
        <taxon>Gammaproteobacteria</taxon>
        <taxon>Vibrionales</taxon>
        <taxon>Vibrionaceae</taxon>
        <taxon>Vibrio</taxon>
    </lineage>
</organism>
<feature type="compositionally biased region" description="Low complexity" evidence="4">
    <location>
        <begin position="574"/>
        <end position="585"/>
    </location>
</feature>
<feature type="coiled-coil region" evidence="3">
    <location>
        <begin position="797"/>
        <end position="824"/>
    </location>
</feature>
<feature type="compositionally biased region" description="Basic and acidic residues" evidence="4">
    <location>
        <begin position="711"/>
        <end position="734"/>
    </location>
</feature>
<dbReference type="Gene3D" id="3.40.50.150">
    <property type="entry name" value="Vaccinia Virus protein VP39"/>
    <property type="match status" value="1"/>
</dbReference>
<proteinExistence type="predicted"/>
<feature type="region of interest" description="Disordered" evidence="4">
    <location>
        <begin position="666"/>
        <end position="692"/>
    </location>
</feature>
<evidence type="ECO:0000256" key="2">
    <source>
        <dbReference type="ARBA" id="ARBA00022679"/>
    </source>
</evidence>
<feature type="region of interest" description="Disordered" evidence="4">
    <location>
        <begin position="1"/>
        <end position="22"/>
    </location>
</feature>
<feature type="region of interest" description="Disordered" evidence="4">
    <location>
        <begin position="918"/>
        <end position="946"/>
    </location>
</feature>
<feature type="compositionally biased region" description="Basic and acidic residues" evidence="4">
    <location>
        <begin position="554"/>
        <end position="569"/>
    </location>
</feature>
<keyword evidence="3" id="KW-0175">Coiled coil</keyword>
<reference evidence="7 8" key="1">
    <citation type="submission" date="2023-11" db="EMBL/GenBank/DDBJ databases">
        <title>Plant-associative lifestyle of Vibrio porteresiae and its evolutionary dynamics.</title>
        <authorList>
            <person name="Rameshkumar N."/>
            <person name="Kirti K."/>
        </authorList>
    </citation>
    <scope>NUCLEOTIDE SEQUENCE [LARGE SCALE GENOMIC DNA]</scope>
    <source>
        <strain evidence="7 8">MSSRF7</strain>
    </source>
</reference>
<evidence type="ECO:0000313" key="8">
    <source>
        <dbReference type="Proteomes" id="UP001279860"/>
    </source>
</evidence>
<feature type="compositionally biased region" description="Polar residues" evidence="4">
    <location>
        <begin position="675"/>
        <end position="686"/>
    </location>
</feature>
<dbReference type="PRINTS" id="PR00507">
    <property type="entry name" value="N12N6MTFRASE"/>
</dbReference>
<evidence type="ECO:0000259" key="6">
    <source>
        <dbReference type="Pfam" id="PF18858"/>
    </source>
</evidence>
<dbReference type="NCBIfam" id="NF032893">
    <property type="entry name" value="tail-700"/>
    <property type="match status" value="1"/>
</dbReference>
<dbReference type="CDD" id="cd02440">
    <property type="entry name" value="AdoMet_MTases"/>
    <property type="match status" value="1"/>
</dbReference>
<dbReference type="RefSeq" id="WP_318585419.1">
    <property type="nucleotide sequence ID" value="NZ_JAWRCP010000002.1"/>
</dbReference>
<dbReference type="InterPro" id="IPR041131">
    <property type="entry name" value="MuF_C"/>
</dbReference>
<feature type="domain" description="Large polyvalent protein-associated" evidence="6">
    <location>
        <begin position="2124"/>
        <end position="2314"/>
    </location>
</feature>
<evidence type="ECO:0000256" key="1">
    <source>
        <dbReference type="ARBA" id="ARBA00022603"/>
    </source>
</evidence>